<name>A0A5R8LKT8_LACZE</name>
<protein>
    <submittedName>
        <fullName evidence="3">Uncharacterized protein</fullName>
    </submittedName>
</protein>
<organism evidence="3 4">
    <name type="scientific">Lacticaseibacillus zeae</name>
    <name type="common">Lactobacillus zeae</name>
    <dbReference type="NCBI Taxonomy" id="57037"/>
    <lineage>
        <taxon>Bacteria</taxon>
        <taxon>Bacillati</taxon>
        <taxon>Bacillota</taxon>
        <taxon>Bacilli</taxon>
        <taxon>Lactobacillales</taxon>
        <taxon>Lactobacillaceae</taxon>
        <taxon>Lacticaseibacillus</taxon>
    </lineage>
</organism>
<gene>
    <name evidence="3" type="ORF">FEI14_15155</name>
</gene>
<feature type="chain" id="PRO_5038598033" evidence="2">
    <location>
        <begin position="21"/>
        <end position="169"/>
    </location>
</feature>
<comment type="caution">
    <text evidence="3">The sequence shown here is derived from an EMBL/GenBank/DDBJ whole genome shotgun (WGS) entry which is preliminary data.</text>
</comment>
<dbReference type="Proteomes" id="UP000307781">
    <property type="component" value="Unassembled WGS sequence"/>
</dbReference>
<sequence length="169" mass="18465">MTNRAVLSMSTIALASTALALIQPQRAHVETPRQSPTAQLATTHDSLKTTLKTTEQSDQQLTTQLTTLQAEIETAKQALATATDQLAHTKPVDQAAIDANKREVDDQVAQVQKQTHFVAQINQDELSQDRATIKSLAKEVAAKKTATDKESDATKKEALQHTWLEALKI</sequence>
<accession>A0A5R8LKT8</accession>
<reference evidence="3 4" key="1">
    <citation type="submission" date="2019-05" db="EMBL/GenBank/DDBJ databases">
        <title>Genome-based reclassification of Lactobacillus casei as Lactobacillus casei subsp. casei. subsp.nov., description of Lactobacillus casei subsp. zeae subsp. nov., and emended description of Lactobacillus casei.</title>
        <authorList>
            <person name="Huang C.-H."/>
        </authorList>
    </citation>
    <scope>NUCLEOTIDE SEQUENCE [LARGE SCALE GENOMIC DNA]</scope>
    <source>
        <strain evidence="3 4">CRBIP24.58</strain>
    </source>
</reference>
<feature type="signal peptide" evidence="2">
    <location>
        <begin position="1"/>
        <end position="20"/>
    </location>
</feature>
<feature type="coiled-coil region" evidence="1">
    <location>
        <begin position="58"/>
        <end position="85"/>
    </location>
</feature>
<evidence type="ECO:0000313" key="3">
    <source>
        <dbReference type="EMBL" id="TLF37839.1"/>
    </source>
</evidence>
<dbReference type="RefSeq" id="WP_010491153.1">
    <property type="nucleotide sequence ID" value="NZ_CP074379.1"/>
</dbReference>
<evidence type="ECO:0000256" key="2">
    <source>
        <dbReference type="SAM" id="SignalP"/>
    </source>
</evidence>
<dbReference type="AlphaFoldDB" id="A0A5R8LKT8"/>
<evidence type="ECO:0000256" key="1">
    <source>
        <dbReference type="SAM" id="Coils"/>
    </source>
</evidence>
<proteinExistence type="predicted"/>
<evidence type="ECO:0000313" key="4">
    <source>
        <dbReference type="Proteomes" id="UP000307781"/>
    </source>
</evidence>
<keyword evidence="1" id="KW-0175">Coiled coil</keyword>
<dbReference type="EMBL" id="VBWN01000023">
    <property type="protein sequence ID" value="TLF37839.1"/>
    <property type="molecule type" value="Genomic_DNA"/>
</dbReference>
<keyword evidence="2" id="KW-0732">Signal</keyword>